<evidence type="ECO:0000313" key="9">
    <source>
        <dbReference type="EMBL" id="OQR74145.1"/>
    </source>
</evidence>
<dbReference type="FunFam" id="3.30.1320.10:FF:000004">
    <property type="entry name" value="28S ribosomal protein S16, mitochondrial"/>
    <property type="match status" value="1"/>
</dbReference>
<evidence type="ECO:0000256" key="5">
    <source>
        <dbReference type="ARBA" id="ARBA00023274"/>
    </source>
</evidence>
<dbReference type="InterPro" id="IPR000307">
    <property type="entry name" value="Ribosomal_bS16"/>
</dbReference>
<dbReference type="PANTHER" id="PTHR12919:SF20">
    <property type="entry name" value="SMALL RIBOSOMAL SUBUNIT PROTEIN BS16M"/>
    <property type="match status" value="1"/>
</dbReference>
<dbReference type="STRING" id="418985.A0A1V9XKU3"/>
<dbReference type="GO" id="GO:0003735">
    <property type="term" value="F:structural constituent of ribosome"/>
    <property type="evidence" value="ECO:0007669"/>
    <property type="project" value="InterPro"/>
</dbReference>
<evidence type="ECO:0000256" key="6">
    <source>
        <dbReference type="ARBA" id="ARBA00035263"/>
    </source>
</evidence>
<dbReference type="PANTHER" id="PTHR12919">
    <property type="entry name" value="30S RIBOSOMAL PROTEIN S16"/>
    <property type="match status" value="1"/>
</dbReference>
<comment type="subcellular location">
    <subcellularLocation>
        <location evidence="1">Mitochondrion</location>
    </subcellularLocation>
</comment>
<keyword evidence="10" id="KW-1185">Reference proteome</keyword>
<keyword evidence="4" id="KW-0496">Mitochondrion</keyword>
<dbReference type="SUPFAM" id="SSF54565">
    <property type="entry name" value="Ribosomal protein S16"/>
    <property type="match status" value="1"/>
</dbReference>
<proteinExistence type="inferred from homology"/>
<feature type="region of interest" description="Disordered" evidence="8">
    <location>
        <begin position="103"/>
        <end position="142"/>
    </location>
</feature>
<dbReference type="Pfam" id="PF00886">
    <property type="entry name" value="Ribosomal_S16"/>
    <property type="match status" value="1"/>
</dbReference>
<evidence type="ECO:0000256" key="2">
    <source>
        <dbReference type="ARBA" id="ARBA00006668"/>
    </source>
</evidence>
<comment type="caution">
    <text evidence="9">The sequence shown here is derived from an EMBL/GenBank/DDBJ whole genome shotgun (WGS) entry which is preliminary data.</text>
</comment>
<keyword evidence="3 9" id="KW-0689">Ribosomal protein</keyword>
<evidence type="ECO:0000256" key="4">
    <source>
        <dbReference type="ARBA" id="ARBA00023128"/>
    </source>
</evidence>
<dbReference type="FunCoup" id="A0A1V9XKU3">
    <property type="interactions" value="931"/>
</dbReference>
<evidence type="ECO:0000256" key="1">
    <source>
        <dbReference type="ARBA" id="ARBA00004173"/>
    </source>
</evidence>
<dbReference type="GO" id="GO:0032543">
    <property type="term" value="P:mitochondrial translation"/>
    <property type="evidence" value="ECO:0007669"/>
    <property type="project" value="TreeGrafter"/>
</dbReference>
<evidence type="ECO:0000256" key="3">
    <source>
        <dbReference type="ARBA" id="ARBA00022980"/>
    </source>
</evidence>
<name>A0A1V9XKU3_9ACAR</name>
<dbReference type="AlphaFoldDB" id="A0A1V9XKU3"/>
<evidence type="ECO:0000256" key="8">
    <source>
        <dbReference type="SAM" id="MobiDB-lite"/>
    </source>
</evidence>
<feature type="compositionally biased region" description="Polar residues" evidence="8">
    <location>
        <begin position="121"/>
        <end position="142"/>
    </location>
</feature>
<keyword evidence="5" id="KW-0687">Ribonucleoprotein</keyword>
<dbReference type="InterPro" id="IPR023803">
    <property type="entry name" value="Ribosomal_bS16_dom_sf"/>
</dbReference>
<dbReference type="Gene3D" id="3.30.1320.10">
    <property type="match status" value="1"/>
</dbReference>
<accession>A0A1V9XKU3</accession>
<dbReference type="GO" id="GO:0005743">
    <property type="term" value="C:mitochondrial inner membrane"/>
    <property type="evidence" value="ECO:0007669"/>
    <property type="project" value="UniProtKB-ARBA"/>
</dbReference>
<evidence type="ECO:0000256" key="7">
    <source>
        <dbReference type="ARBA" id="ARBA00035438"/>
    </source>
</evidence>
<sequence>MPPRVRLMLVLKGCANRPFYHIVASHVKKRPDQPILEQIGSYDPMPNEHNESLVSFNYDRLGYWLGHNATPSRGVGMLLGLAGYTVVHPYSYRMAWENRLKNAAKTSTPPTTDIPAGAPDGQNQKNNESTSGELKQAASASS</sequence>
<organism evidence="9 10">
    <name type="scientific">Tropilaelaps mercedesae</name>
    <dbReference type="NCBI Taxonomy" id="418985"/>
    <lineage>
        <taxon>Eukaryota</taxon>
        <taxon>Metazoa</taxon>
        <taxon>Ecdysozoa</taxon>
        <taxon>Arthropoda</taxon>
        <taxon>Chelicerata</taxon>
        <taxon>Arachnida</taxon>
        <taxon>Acari</taxon>
        <taxon>Parasitiformes</taxon>
        <taxon>Mesostigmata</taxon>
        <taxon>Gamasina</taxon>
        <taxon>Dermanyssoidea</taxon>
        <taxon>Laelapidae</taxon>
        <taxon>Tropilaelaps</taxon>
    </lineage>
</organism>
<reference evidence="9 10" key="1">
    <citation type="journal article" date="2017" name="Gigascience">
        <title>Draft genome of the honey bee ectoparasitic mite, Tropilaelaps mercedesae, is shaped by the parasitic life history.</title>
        <authorList>
            <person name="Dong X."/>
            <person name="Armstrong S.D."/>
            <person name="Xia D."/>
            <person name="Makepeace B.L."/>
            <person name="Darby A.C."/>
            <person name="Kadowaki T."/>
        </authorList>
    </citation>
    <scope>NUCLEOTIDE SEQUENCE [LARGE SCALE GENOMIC DNA]</scope>
    <source>
        <strain evidence="9">Wuxi-XJTLU</strain>
    </source>
</reference>
<dbReference type="InParanoid" id="A0A1V9XKU3"/>
<dbReference type="NCBIfam" id="TIGR00002">
    <property type="entry name" value="S16"/>
    <property type="match status" value="1"/>
</dbReference>
<dbReference type="OrthoDB" id="407221at2759"/>
<dbReference type="Proteomes" id="UP000192247">
    <property type="component" value="Unassembled WGS sequence"/>
</dbReference>
<gene>
    <name evidence="9" type="ORF">BIW11_09274</name>
</gene>
<dbReference type="GO" id="GO:0005763">
    <property type="term" value="C:mitochondrial small ribosomal subunit"/>
    <property type="evidence" value="ECO:0007669"/>
    <property type="project" value="TreeGrafter"/>
</dbReference>
<comment type="similarity">
    <text evidence="2">Belongs to the bacterial ribosomal protein bS16 family.</text>
</comment>
<protein>
    <recommendedName>
        <fullName evidence="6">Small ribosomal subunit protein bS16m</fullName>
    </recommendedName>
    <alternativeName>
        <fullName evidence="7">28S ribosomal protein S16, mitochondrial</fullName>
    </alternativeName>
</protein>
<dbReference type="EMBL" id="MNPL01008646">
    <property type="protein sequence ID" value="OQR74145.1"/>
    <property type="molecule type" value="Genomic_DNA"/>
</dbReference>
<evidence type="ECO:0000313" key="10">
    <source>
        <dbReference type="Proteomes" id="UP000192247"/>
    </source>
</evidence>